<organism evidence="1 2">
    <name type="scientific">Gossypium gossypioides</name>
    <name type="common">Mexican cotton</name>
    <name type="synonym">Selera gossypioides</name>
    <dbReference type="NCBI Taxonomy" id="34282"/>
    <lineage>
        <taxon>Eukaryota</taxon>
        <taxon>Viridiplantae</taxon>
        <taxon>Streptophyta</taxon>
        <taxon>Embryophyta</taxon>
        <taxon>Tracheophyta</taxon>
        <taxon>Spermatophyta</taxon>
        <taxon>Magnoliopsida</taxon>
        <taxon>eudicotyledons</taxon>
        <taxon>Gunneridae</taxon>
        <taxon>Pentapetalae</taxon>
        <taxon>rosids</taxon>
        <taxon>malvids</taxon>
        <taxon>Malvales</taxon>
        <taxon>Malvaceae</taxon>
        <taxon>Malvoideae</taxon>
        <taxon>Gossypium</taxon>
    </lineage>
</organism>
<evidence type="ECO:0000313" key="2">
    <source>
        <dbReference type="Proteomes" id="UP000593579"/>
    </source>
</evidence>
<dbReference type="AlphaFoldDB" id="A0A7J9C6Z3"/>
<proteinExistence type="predicted"/>
<evidence type="ECO:0000313" key="1">
    <source>
        <dbReference type="EMBL" id="MBA0744241.1"/>
    </source>
</evidence>
<keyword evidence="2" id="KW-1185">Reference proteome</keyword>
<dbReference type="EMBL" id="JABEZY010000008">
    <property type="protein sequence ID" value="MBA0744241.1"/>
    <property type="molecule type" value="Genomic_DNA"/>
</dbReference>
<sequence>MLEGLFLTWDKGFREVEVECDNTLLVELLLYGGGEIRIRHIPRTLNGVADHMTKCADTGSFLIRLFRSPPASVMNLLGRDRNMPISS</sequence>
<dbReference type="OrthoDB" id="10322116at2759"/>
<protein>
    <recommendedName>
        <fullName evidence="3">RNase H type-1 domain-containing protein</fullName>
    </recommendedName>
</protein>
<reference evidence="1 2" key="1">
    <citation type="journal article" date="2019" name="Genome Biol. Evol.">
        <title>Insights into the evolution of the New World diploid cottons (Gossypium, subgenus Houzingenia) based on genome sequencing.</title>
        <authorList>
            <person name="Grover C.E."/>
            <person name="Arick M.A. 2nd"/>
            <person name="Thrash A."/>
            <person name="Conover J.L."/>
            <person name="Sanders W.S."/>
            <person name="Peterson D.G."/>
            <person name="Frelichowski J.E."/>
            <person name="Scheffler J.A."/>
            <person name="Scheffler B.E."/>
            <person name="Wendel J.F."/>
        </authorList>
    </citation>
    <scope>NUCLEOTIDE SEQUENCE [LARGE SCALE GENOMIC DNA]</scope>
    <source>
        <strain evidence="1">5</strain>
        <tissue evidence="1">Leaf</tissue>
    </source>
</reference>
<gene>
    <name evidence="1" type="ORF">Gogos_006876</name>
</gene>
<accession>A0A7J9C6Z3</accession>
<comment type="caution">
    <text evidence="1">The sequence shown here is derived from an EMBL/GenBank/DDBJ whole genome shotgun (WGS) entry which is preliminary data.</text>
</comment>
<dbReference type="Proteomes" id="UP000593579">
    <property type="component" value="Unassembled WGS sequence"/>
</dbReference>
<evidence type="ECO:0008006" key="3">
    <source>
        <dbReference type="Google" id="ProtNLM"/>
    </source>
</evidence>
<name>A0A7J9C6Z3_GOSGO</name>